<dbReference type="SMART" id="SM00239">
    <property type="entry name" value="C2"/>
    <property type="match status" value="1"/>
</dbReference>
<dbReference type="CDD" id="cd00275">
    <property type="entry name" value="C2_PLC_like"/>
    <property type="match status" value="1"/>
</dbReference>
<dbReference type="SUPFAM" id="SSF49562">
    <property type="entry name" value="C2 domain (Calcium/lipid-binding domain, CaLB)"/>
    <property type="match status" value="1"/>
</dbReference>
<dbReference type="PRINTS" id="PR00360">
    <property type="entry name" value="C2DOMAIN"/>
</dbReference>
<sequence length="152" mass="17451">MNYQGCDDYMALNYGRFLDNGGCGYVGQYLARRVATRDIVDPYVKVFIYGVDSDYQQRKTRVVEDNGLNPVWNETMVFNITVPELCLVRFVVFDSDTIGSDDILASFCLPLTTIQTGYRHIHLREVDDDPTYSTLFVHVDIQHNTDDQYAVL</sequence>
<evidence type="ECO:0000313" key="4">
    <source>
        <dbReference type="Proteomes" id="UP000663829"/>
    </source>
</evidence>
<dbReference type="InterPro" id="IPR035892">
    <property type="entry name" value="C2_domain_sf"/>
</dbReference>
<dbReference type="PROSITE" id="PS50008">
    <property type="entry name" value="PIPLC_Y_DOMAIN"/>
    <property type="match status" value="1"/>
</dbReference>
<dbReference type="EMBL" id="CAJNOQ010016416">
    <property type="protein sequence ID" value="CAF1380550.1"/>
    <property type="molecule type" value="Genomic_DNA"/>
</dbReference>
<dbReference type="PANTHER" id="PTHR10336:SF209">
    <property type="entry name" value="PHOSPHOINOSITIDE PHOSPHOLIPASE C"/>
    <property type="match status" value="1"/>
</dbReference>
<dbReference type="Pfam" id="PF00168">
    <property type="entry name" value="C2"/>
    <property type="match status" value="1"/>
</dbReference>
<dbReference type="PROSITE" id="PS50004">
    <property type="entry name" value="C2"/>
    <property type="match status" value="1"/>
</dbReference>
<evidence type="ECO:0000313" key="3">
    <source>
        <dbReference type="EMBL" id="CAF1380550.1"/>
    </source>
</evidence>
<evidence type="ECO:0000259" key="1">
    <source>
        <dbReference type="PROSITE" id="PS50004"/>
    </source>
</evidence>
<dbReference type="Proteomes" id="UP000663829">
    <property type="component" value="Unassembled WGS sequence"/>
</dbReference>
<accession>A0A815JLB3</accession>
<keyword evidence="4" id="KW-1185">Reference proteome</keyword>
<dbReference type="InterPro" id="IPR017946">
    <property type="entry name" value="PLC-like_Pdiesterase_TIM-brl"/>
</dbReference>
<protein>
    <recommendedName>
        <fullName evidence="5">C2 domain-containing protein</fullName>
    </recommendedName>
</protein>
<dbReference type="InterPro" id="IPR000008">
    <property type="entry name" value="C2_dom"/>
</dbReference>
<dbReference type="GO" id="GO:0006629">
    <property type="term" value="P:lipid metabolic process"/>
    <property type="evidence" value="ECO:0007669"/>
    <property type="project" value="InterPro"/>
</dbReference>
<comment type="caution">
    <text evidence="3">The sequence shown here is derived from an EMBL/GenBank/DDBJ whole genome shotgun (WGS) entry which is preliminary data.</text>
</comment>
<dbReference type="AlphaFoldDB" id="A0A815JLB3"/>
<dbReference type="PANTHER" id="PTHR10336">
    <property type="entry name" value="PHOSPHOINOSITIDE-SPECIFIC PHOSPHOLIPASE C FAMILY PROTEIN"/>
    <property type="match status" value="1"/>
</dbReference>
<gene>
    <name evidence="3" type="ORF">GPM918_LOCUS32306</name>
</gene>
<proteinExistence type="predicted"/>
<reference evidence="3" key="1">
    <citation type="submission" date="2021-02" db="EMBL/GenBank/DDBJ databases">
        <authorList>
            <person name="Nowell W R."/>
        </authorList>
    </citation>
    <scope>NUCLEOTIDE SEQUENCE</scope>
</reference>
<dbReference type="Gene3D" id="2.60.40.150">
    <property type="entry name" value="C2 domain"/>
    <property type="match status" value="1"/>
</dbReference>
<dbReference type="SUPFAM" id="SSF51695">
    <property type="entry name" value="PLC-like phosphodiesterases"/>
    <property type="match status" value="1"/>
</dbReference>
<dbReference type="GO" id="GO:0004435">
    <property type="term" value="F:phosphatidylinositol-4,5-bisphosphate phospholipase C activity"/>
    <property type="evidence" value="ECO:0007669"/>
    <property type="project" value="InterPro"/>
</dbReference>
<dbReference type="GO" id="GO:0035556">
    <property type="term" value="P:intracellular signal transduction"/>
    <property type="evidence" value="ECO:0007669"/>
    <property type="project" value="InterPro"/>
</dbReference>
<evidence type="ECO:0008006" key="5">
    <source>
        <dbReference type="Google" id="ProtNLM"/>
    </source>
</evidence>
<evidence type="ECO:0000259" key="2">
    <source>
        <dbReference type="PROSITE" id="PS50008"/>
    </source>
</evidence>
<feature type="domain" description="C2" evidence="1">
    <location>
        <begin position="4"/>
        <end position="125"/>
    </location>
</feature>
<feature type="domain" description="PI-PLC Y-box" evidence="2">
    <location>
        <begin position="1"/>
        <end position="26"/>
    </location>
</feature>
<dbReference type="InterPro" id="IPR001192">
    <property type="entry name" value="PI-PLC_fam"/>
</dbReference>
<name>A0A815JLB3_9BILA</name>
<dbReference type="InterPro" id="IPR001711">
    <property type="entry name" value="PLipase_C_Pinositol-sp_Y"/>
</dbReference>
<organism evidence="3 4">
    <name type="scientific">Didymodactylos carnosus</name>
    <dbReference type="NCBI Taxonomy" id="1234261"/>
    <lineage>
        <taxon>Eukaryota</taxon>
        <taxon>Metazoa</taxon>
        <taxon>Spiralia</taxon>
        <taxon>Gnathifera</taxon>
        <taxon>Rotifera</taxon>
        <taxon>Eurotatoria</taxon>
        <taxon>Bdelloidea</taxon>
        <taxon>Philodinida</taxon>
        <taxon>Philodinidae</taxon>
        <taxon>Didymodactylos</taxon>
    </lineage>
</organism>